<dbReference type="AlphaFoldDB" id="A0A285JI34"/>
<dbReference type="EMBL" id="OBEA01000008">
    <property type="protein sequence ID" value="SNY59036.1"/>
    <property type="molecule type" value="Genomic_DNA"/>
</dbReference>
<dbReference type="Proteomes" id="UP000231702">
    <property type="component" value="Unassembled WGS sequence"/>
</dbReference>
<dbReference type="RefSeq" id="WP_097147361.1">
    <property type="nucleotide sequence ID" value="NZ_OBEA01000008.1"/>
</dbReference>
<dbReference type="PANTHER" id="PTHR28047">
    <property type="entry name" value="PROTEIN DCG1"/>
    <property type="match status" value="1"/>
</dbReference>
<sequence>MKIVYINPNSTEAMTRHVVEVARATLPGAKVLGVTNSDGPAAIQGPEDGDAAVPGMLARLAEVLKDGADAVVIACFDDTGLSEARAMAPCPVLGIGQASYLMAAVLGLRFSVVTSMAVSVPVIRDNVTRFGFSGICASVRASGLPVLTIDEGAPATLDILAREISKARDSDGAAAAVLGCAGMAALKPALEERTGMLLIDGVAASAQLAAAAIGFLGGSGAGKLAS</sequence>
<protein>
    <submittedName>
        <fullName evidence="3">Allantoin racemase</fullName>
    </submittedName>
    <submittedName>
        <fullName evidence="2">HyuE hydantoin racemase</fullName>
    </submittedName>
</protein>
<evidence type="ECO:0000256" key="1">
    <source>
        <dbReference type="ARBA" id="ARBA00038414"/>
    </source>
</evidence>
<dbReference type="InterPro" id="IPR052186">
    <property type="entry name" value="Hydantoin_racemase-like"/>
</dbReference>
<dbReference type="PANTHER" id="PTHR28047:SF5">
    <property type="entry name" value="PROTEIN DCG1"/>
    <property type="match status" value="1"/>
</dbReference>
<dbReference type="Gene3D" id="3.40.50.12500">
    <property type="match status" value="1"/>
</dbReference>
<evidence type="ECO:0000313" key="4">
    <source>
        <dbReference type="Proteomes" id="UP000231655"/>
    </source>
</evidence>
<dbReference type="EMBL" id="PGTD01000011">
    <property type="protein sequence ID" value="PJE30995.1"/>
    <property type="molecule type" value="Genomic_DNA"/>
</dbReference>
<evidence type="ECO:0000313" key="3">
    <source>
        <dbReference type="EMBL" id="SNY59036.1"/>
    </source>
</evidence>
<dbReference type="Pfam" id="PF01177">
    <property type="entry name" value="Asp_Glu_race"/>
    <property type="match status" value="1"/>
</dbReference>
<evidence type="ECO:0000313" key="2">
    <source>
        <dbReference type="EMBL" id="PJE30995.1"/>
    </source>
</evidence>
<dbReference type="OrthoDB" id="9791723at2"/>
<evidence type="ECO:0000313" key="5">
    <source>
        <dbReference type="Proteomes" id="UP000231702"/>
    </source>
</evidence>
<keyword evidence="5" id="KW-1185">Reference proteome</keyword>
<accession>A0A285JI34</accession>
<dbReference type="GO" id="GO:0047661">
    <property type="term" value="F:amino-acid racemase activity"/>
    <property type="evidence" value="ECO:0007669"/>
    <property type="project" value="InterPro"/>
</dbReference>
<dbReference type="InterPro" id="IPR053714">
    <property type="entry name" value="Iso_Racemase_Enz_sf"/>
</dbReference>
<organism evidence="3 4">
    <name type="scientific">Pseudooceanicola antarcticus</name>
    <dbReference type="NCBI Taxonomy" id="1247613"/>
    <lineage>
        <taxon>Bacteria</taxon>
        <taxon>Pseudomonadati</taxon>
        <taxon>Pseudomonadota</taxon>
        <taxon>Alphaproteobacteria</taxon>
        <taxon>Rhodobacterales</taxon>
        <taxon>Paracoccaceae</taxon>
        <taxon>Pseudooceanicola</taxon>
    </lineage>
</organism>
<reference evidence="2 5" key="2">
    <citation type="journal article" date="2018" name="Int. J. Syst. Evol. Microbiol.">
        <title>Pseudooceanicola lipolyticus sp. nov., a marine alphaproteobacterium, reclassification of Oceanicola flagellatus as Pseudooceanicola flagellatus comb. nov. and emended description of the genus Pseudooceanicola.</title>
        <authorList>
            <person name="Huang M.-M."/>
            <person name="Guo L.-L."/>
            <person name="Wu Y.-H."/>
            <person name="Lai Q.-L."/>
            <person name="Shao Z.-Z."/>
            <person name="Wang C.-S."/>
            <person name="Wu M."/>
            <person name="Xu X.-W."/>
        </authorList>
    </citation>
    <scope>NUCLEOTIDE SEQUENCE [LARGE SCALE GENOMIC DNA]</scope>
    <source>
        <strain evidence="2 5">Ar-45</strain>
    </source>
</reference>
<proteinExistence type="inferred from homology"/>
<comment type="similarity">
    <text evidence="1">Belongs to the HyuE racemase family.</text>
</comment>
<dbReference type="InterPro" id="IPR015942">
    <property type="entry name" value="Asp/Glu/hydantoin_racemase"/>
</dbReference>
<dbReference type="Proteomes" id="UP000231655">
    <property type="component" value="Unassembled WGS sequence"/>
</dbReference>
<gene>
    <name evidence="2" type="ORF">CVM39_04145</name>
    <name evidence="3" type="ORF">SAMN06297129_3682</name>
</gene>
<name>A0A285JI34_9RHOB</name>
<reference evidence="3 4" key="1">
    <citation type="submission" date="2017-09" db="EMBL/GenBank/DDBJ databases">
        <authorList>
            <person name="Ehlers B."/>
            <person name="Leendertz F.H."/>
        </authorList>
    </citation>
    <scope>NUCLEOTIDE SEQUENCE [LARGE SCALE GENOMIC DNA]</scope>
    <source>
        <strain evidence="3 4">CGMCC 1.12662</strain>
    </source>
</reference>